<dbReference type="EMBL" id="JACXVP010000002">
    <property type="protein sequence ID" value="KAG5619715.1"/>
    <property type="molecule type" value="Genomic_DNA"/>
</dbReference>
<organism evidence="2 3">
    <name type="scientific">Solanum commersonii</name>
    <name type="common">Commerson's wild potato</name>
    <name type="synonym">Commerson's nightshade</name>
    <dbReference type="NCBI Taxonomy" id="4109"/>
    <lineage>
        <taxon>Eukaryota</taxon>
        <taxon>Viridiplantae</taxon>
        <taxon>Streptophyta</taxon>
        <taxon>Embryophyta</taxon>
        <taxon>Tracheophyta</taxon>
        <taxon>Spermatophyta</taxon>
        <taxon>Magnoliopsida</taxon>
        <taxon>eudicotyledons</taxon>
        <taxon>Gunneridae</taxon>
        <taxon>Pentapetalae</taxon>
        <taxon>asterids</taxon>
        <taxon>lamiids</taxon>
        <taxon>Solanales</taxon>
        <taxon>Solanaceae</taxon>
        <taxon>Solanoideae</taxon>
        <taxon>Solaneae</taxon>
        <taxon>Solanum</taxon>
    </lineage>
</organism>
<proteinExistence type="predicted"/>
<feature type="region of interest" description="Disordered" evidence="1">
    <location>
        <begin position="39"/>
        <end position="69"/>
    </location>
</feature>
<name>A0A9J6A600_SOLCO</name>
<protein>
    <submittedName>
        <fullName evidence="2">Uncharacterized protein</fullName>
    </submittedName>
</protein>
<evidence type="ECO:0000313" key="2">
    <source>
        <dbReference type="EMBL" id="KAG5619715.1"/>
    </source>
</evidence>
<feature type="compositionally biased region" description="Polar residues" evidence="1">
    <location>
        <begin position="56"/>
        <end position="68"/>
    </location>
</feature>
<dbReference type="AlphaFoldDB" id="A0A9J6A600"/>
<evidence type="ECO:0000313" key="3">
    <source>
        <dbReference type="Proteomes" id="UP000824120"/>
    </source>
</evidence>
<keyword evidence="3" id="KW-1185">Reference proteome</keyword>
<dbReference type="Proteomes" id="UP000824120">
    <property type="component" value="Chromosome 2"/>
</dbReference>
<accession>A0A9J6A600</accession>
<reference evidence="2 3" key="1">
    <citation type="submission" date="2020-09" db="EMBL/GenBank/DDBJ databases">
        <title>De no assembly of potato wild relative species, Solanum commersonii.</title>
        <authorList>
            <person name="Cho K."/>
        </authorList>
    </citation>
    <scope>NUCLEOTIDE SEQUENCE [LARGE SCALE GENOMIC DNA]</scope>
    <source>
        <strain evidence="2">LZ3.2</strain>
        <tissue evidence="2">Leaf</tissue>
    </source>
</reference>
<gene>
    <name evidence="2" type="ORF">H5410_004933</name>
</gene>
<comment type="caution">
    <text evidence="2">The sequence shown here is derived from an EMBL/GenBank/DDBJ whole genome shotgun (WGS) entry which is preliminary data.</text>
</comment>
<evidence type="ECO:0000256" key="1">
    <source>
        <dbReference type="SAM" id="MobiDB-lite"/>
    </source>
</evidence>
<sequence length="181" mass="20797">MGESLHCVPLFEWHLDTFVEVELAFKTSIASMRIFDNSTKRNKKAEKNEETEARASPSTLSELPNGRTSPFVPYNITQWSRTQRCCRQAHKAMNQIMAESPSRSAIPTNLAERFHLFSQVWRGFVGDLKKGVHLPQIGKRVVAKPRPLDLWPKEWVNMRFSPRGGTHLKRGKLPERELTSI</sequence>